<dbReference type="GO" id="GO:0005634">
    <property type="term" value="C:nucleus"/>
    <property type="evidence" value="ECO:0007669"/>
    <property type="project" value="TreeGrafter"/>
</dbReference>
<dbReference type="GO" id="GO:0003677">
    <property type="term" value="F:DNA binding"/>
    <property type="evidence" value="ECO:0007669"/>
    <property type="project" value="InterPro"/>
</dbReference>
<dbReference type="Gene3D" id="1.10.10.1420">
    <property type="entry name" value="DNA replication factor Cdt1, C-terminal WH domain"/>
    <property type="match status" value="1"/>
</dbReference>
<dbReference type="InterPro" id="IPR014939">
    <property type="entry name" value="CDT1_Gemini-bd-like"/>
</dbReference>
<dbReference type="Proteomes" id="UP000050795">
    <property type="component" value="Unassembled WGS sequence"/>
</dbReference>
<dbReference type="GO" id="GO:0030174">
    <property type="term" value="P:regulation of DNA-templated DNA replication initiation"/>
    <property type="evidence" value="ECO:0007669"/>
    <property type="project" value="InterPro"/>
</dbReference>
<dbReference type="GO" id="GO:0000278">
    <property type="term" value="P:mitotic cell cycle"/>
    <property type="evidence" value="ECO:0007669"/>
    <property type="project" value="TreeGrafter"/>
</dbReference>
<reference evidence="6" key="2">
    <citation type="submission" date="2023-11" db="UniProtKB">
        <authorList>
            <consortium name="WormBaseParasite"/>
        </authorList>
    </citation>
    <scope>IDENTIFICATION</scope>
</reference>
<dbReference type="CDD" id="cd08674">
    <property type="entry name" value="Cdt1_m"/>
    <property type="match status" value="1"/>
</dbReference>
<dbReference type="InterPro" id="IPR032054">
    <property type="entry name" value="Cdt1_C"/>
</dbReference>
<name>A0AA85KKM0_TRIRE</name>
<dbReference type="InterPro" id="IPR036390">
    <property type="entry name" value="WH_DNA-bd_sf"/>
</dbReference>
<dbReference type="PANTHER" id="PTHR28637:SF1">
    <property type="entry name" value="DNA REPLICATION FACTOR CDT1"/>
    <property type="match status" value="1"/>
</dbReference>
<accession>A0AA85KKM0</accession>
<dbReference type="InterPro" id="IPR038090">
    <property type="entry name" value="Cdt1_C_WH_dom_sf"/>
</dbReference>
<proteinExistence type="inferred from homology"/>
<dbReference type="GO" id="GO:0071163">
    <property type="term" value="P:DNA replication preinitiation complex assembly"/>
    <property type="evidence" value="ECO:0007669"/>
    <property type="project" value="InterPro"/>
</dbReference>
<evidence type="ECO:0000313" key="6">
    <source>
        <dbReference type="WBParaSite" id="TREG1_84640.1"/>
    </source>
</evidence>
<dbReference type="Pfam" id="PF08839">
    <property type="entry name" value="CDT1"/>
    <property type="match status" value="1"/>
</dbReference>
<reference evidence="5" key="1">
    <citation type="submission" date="2022-06" db="EMBL/GenBank/DDBJ databases">
        <authorList>
            <person name="Berger JAMES D."/>
            <person name="Berger JAMES D."/>
        </authorList>
    </citation>
    <scope>NUCLEOTIDE SEQUENCE [LARGE SCALE GENOMIC DNA]</scope>
</reference>
<dbReference type="Pfam" id="PF16679">
    <property type="entry name" value="CDT1_C"/>
    <property type="match status" value="1"/>
</dbReference>
<evidence type="ECO:0000313" key="5">
    <source>
        <dbReference type="Proteomes" id="UP000050795"/>
    </source>
</evidence>
<dbReference type="AlphaFoldDB" id="A0AA85KKM0"/>
<dbReference type="GO" id="GO:0000076">
    <property type="term" value="P:DNA replication checkpoint signaling"/>
    <property type="evidence" value="ECO:0007669"/>
    <property type="project" value="TreeGrafter"/>
</dbReference>
<evidence type="ECO:0000256" key="3">
    <source>
        <dbReference type="SAM" id="MobiDB-lite"/>
    </source>
</evidence>
<comment type="similarity">
    <text evidence="1">Belongs to the Cdt1 family.</text>
</comment>
<dbReference type="PANTHER" id="PTHR28637">
    <property type="entry name" value="DNA REPLICATION FACTOR CDT1"/>
    <property type="match status" value="1"/>
</dbReference>
<dbReference type="SMART" id="SM01075">
    <property type="entry name" value="CDT1"/>
    <property type="match status" value="1"/>
</dbReference>
<feature type="compositionally biased region" description="Low complexity" evidence="3">
    <location>
        <begin position="400"/>
        <end position="413"/>
    </location>
</feature>
<feature type="domain" description="CDT1 Geminin-binding" evidence="4">
    <location>
        <begin position="177"/>
        <end position="352"/>
    </location>
</feature>
<sequence>MPNTRIDDYFRVNKTPLSGRRAKRLVVERSPEIEVAPNAKRPAHKRFAHLIEPVDELGHKDQVKEIPDDDIKQEIRSVSQHEAPLVISKTPVQCRRRVRQTKVTKLKSSETPIAKVKNDSKAPAFERFAYLTEPVSSRSESQPEEPKAVAETIETVAAAEDLCLTQTDLTIPVGLVLPHNLRILLELFRSCDTVVSMLHNRKELCSFDKIQPAVQEIVRRNFQEENVGQFLTVYPMVYFLRYEKQLDKFTRRPTGNYVLVLSPNLRADGTQAGHDSPSKGFLPFSGTRLIQRRNRFHSSLINLVFKAHREFLISELGVDPSQLPEDSALRRWHPKFPLESAVTCIPSAPLPVRPSESQQKITTAKEAVKAFQARALFREADACNQISLNKQQQLSPIPSPKKSAASSPMKTLNASANNSVSTASILAGIKDSSENPSKVLVPSNSAYLKGISQALINKVRARENERRLLTELTYGKVPEARRAVYCRLPMIITQVWSILRSSNSRPVPLSTVAVRVADAHPSGLSADVITEHLNILLELAPCWIEKLNWSTPHLRLKDPGRSVKDVIDLIKSKVAKEGVNI</sequence>
<organism evidence="5 6">
    <name type="scientific">Trichobilharzia regenti</name>
    <name type="common">Nasal bird schistosome</name>
    <dbReference type="NCBI Taxonomy" id="157069"/>
    <lineage>
        <taxon>Eukaryota</taxon>
        <taxon>Metazoa</taxon>
        <taxon>Spiralia</taxon>
        <taxon>Lophotrochozoa</taxon>
        <taxon>Platyhelminthes</taxon>
        <taxon>Trematoda</taxon>
        <taxon>Digenea</taxon>
        <taxon>Strigeidida</taxon>
        <taxon>Schistosomatoidea</taxon>
        <taxon>Schistosomatidae</taxon>
        <taxon>Trichobilharzia</taxon>
    </lineage>
</organism>
<keyword evidence="5" id="KW-1185">Reference proteome</keyword>
<dbReference type="GO" id="GO:0070182">
    <property type="term" value="F:DNA polymerase binding"/>
    <property type="evidence" value="ECO:0007669"/>
    <property type="project" value="TreeGrafter"/>
</dbReference>
<dbReference type="CDD" id="cd08767">
    <property type="entry name" value="Cdt1_c"/>
    <property type="match status" value="1"/>
</dbReference>
<evidence type="ECO:0000256" key="1">
    <source>
        <dbReference type="ARBA" id="ARBA00008356"/>
    </source>
</evidence>
<protein>
    <recommendedName>
        <fullName evidence="4">CDT1 Geminin-binding domain-containing protein</fullName>
    </recommendedName>
</protein>
<dbReference type="WBParaSite" id="TREG1_84640.1">
    <property type="protein sequence ID" value="TREG1_84640.1"/>
    <property type="gene ID" value="TREG1_84640"/>
</dbReference>
<dbReference type="InterPro" id="IPR045173">
    <property type="entry name" value="Cdt1"/>
</dbReference>
<feature type="region of interest" description="Disordered" evidence="3">
    <location>
        <begin position="391"/>
        <end position="413"/>
    </location>
</feature>
<keyword evidence="2" id="KW-0131">Cell cycle</keyword>
<evidence type="ECO:0000259" key="4">
    <source>
        <dbReference type="SMART" id="SM01075"/>
    </source>
</evidence>
<evidence type="ECO:0000256" key="2">
    <source>
        <dbReference type="ARBA" id="ARBA00023306"/>
    </source>
</evidence>
<dbReference type="SUPFAM" id="SSF46785">
    <property type="entry name" value="Winged helix' DNA-binding domain"/>
    <property type="match status" value="1"/>
</dbReference>